<comment type="caution">
    <text evidence="2">The sequence shown here is derived from an EMBL/GenBank/DDBJ whole genome shotgun (WGS) entry which is preliminary data.</text>
</comment>
<proteinExistence type="predicted"/>
<dbReference type="Proteomes" id="UP001328107">
    <property type="component" value="Unassembled WGS sequence"/>
</dbReference>
<dbReference type="AlphaFoldDB" id="A0AAN4ZBN3"/>
<evidence type="ECO:0000313" key="3">
    <source>
        <dbReference type="Proteomes" id="UP001328107"/>
    </source>
</evidence>
<reference evidence="3" key="1">
    <citation type="submission" date="2022-10" db="EMBL/GenBank/DDBJ databases">
        <title>Genome assembly of Pristionchus species.</title>
        <authorList>
            <person name="Yoshida K."/>
            <person name="Sommer R.J."/>
        </authorList>
    </citation>
    <scope>NUCLEOTIDE SEQUENCE [LARGE SCALE GENOMIC DNA]</scope>
    <source>
        <strain evidence="3">RS5460</strain>
    </source>
</reference>
<organism evidence="2 3">
    <name type="scientific">Pristionchus mayeri</name>
    <dbReference type="NCBI Taxonomy" id="1317129"/>
    <lineage>
        <taxon>Eukaryota</taxon>
        <taxon>Metazoa</taxon>
        <taxon>Ecdysozoa</taxon>
        <taxon>Nematoda</taxon>
        <taxon>Chromadorea</taxon>
        <taxon>Rhabditida</taxon>
        <taxon>Rhabditina</taxon>
        <taxon>Diplogasteromorpha</taxon>
        <taxon>Diplogasteroidea</taxon>
        <taxon>Neodiplogasteridae</taxon>
        <taxon>Pristionchus</taxon>
    </lineage>
</organism>
<keyword evidence="3" id="KW-1185">Reference proteome</keyword>
<accession>A0AAN4ZBN3</accession>
<evidence type="ECO:0000313" key="2">
    <source>
        <dbReference type="EMBL" id="GMR38198.1"/>
    </source>
</evidence>
<keyword evidence="1" id="KW-0472">Membrane</keyword>
<feature type="non-terminal residue" evidence="2">
    <location>
        <position position="61"/>
    </location>
</feature>
<keyword evidence="1" id="KW-0812">Transmembrane</keyword>
<keyword evidence="1" id="KW-1133">Transmembrane helix</keyword>
<evidence type="ECO:0000256" key="1">
    <source>
        <dbReference type="SAM" id="Phobius"/>
    </source>
</evidence>
<sequence length="61" mass="7061">LKYSTSALHFLILVLHILSVLLSLSLILFKLFAYRQSHPSILKQLLQICRLLLTAEHFVSR</sequence>
<gene>
    <name evidence="2" type="ORF">PMAYCL1PPCAC_08393</name>
</gene>
<feature type="transmembrane region" description="Helical" evidence="1">
    <location>
        <begin position="6"/>
        <end position="33"/>
    </location>
</feature>
<name>A0AAN4ZBN3_9BILA</name>
<protein>
    <submittedName>
        <fullName evidence="2">Uncharacterized protein</fullName>
    </submittedName>
</protein>
<feature type="non-terminal residue" evidence="2">
    <location>
        <position position="1"/>
    </location>
</feature>
<dbReference type="EMBL" id="BTRK01000002">
    <property type="protein sequence ID" value="GMR38198.1"/>
    <property type="molecule type" value="Genomic_DNA"/>
</dbReference>